<dbReference type="PROSITE" id="PS00633">
    <property type="entry name" value="BROMODOMAIN_1"/>
    <property type="match status" value="1"/>
</dbReference>
<feature type="region of interest" description="Disordered" evidence="3">
    <location>
        <begin position="228"/>
        <end position="278"/>
    </location>
</feature>
<feature type="compositionally biased region" description="Polar residues" evidence="3">
    <location>
        <begin position="1199"/>
        <end position="1214"/>
    </location>
</feature>
<organism evidence="5 6">
    <name type="scientific">Ceratopteris richardii</name>
    <name type="common">Triangle waterfern</name>
    <dbReference type="NCBI Taxonomy" id="49495"/>
    <lineage>
        <taxon>Eukaryota</taxon>
        <taxon>Viridiplantae</taxon>
        <taxon>Streptophyta</taxon>
        <taxon>Embryophyta</taxon>
        <taxon>Tracheophyta</taxon>
        <taxon>Polypodiopsida</taxon>
        <taxon>Polypodiidae</taxon>
        <taxon>Polypodiales</taxon>
        <taxon>Pteridineae</taxon>
        <taxon>Pteridaceae</taxon>
        <taxon>Parkerioideae</taxon>
        <taxon>Ceratopteris</taxon>
    </lineage>
</organism>
<dbReference type="PROSITE" id="PS50014">
    <property type="entry name" value="BROMODOMAIN_2"/>
    <property type="match status" value="1"/>
</dbReference>
<sequence>MADTKVKTMKLQTTLNDGSKQRRQQQQDPIRHSHQASHAPIDPGYSSPHLLQPALPATSLKRKDPDGPPLTSATISRLHAHLPHAPFHPRSHKKKPLKVILRVPTSPPSSPFSRPSAHCDALNHHYHHQLPHSYNSHSPSSSHSSPSPSASPTHARLASSQATLLQRHVFSEDSRQVNHSEQKHRCSKLFPQHDQSQQIKHFLDSALQVHNCDPEVRSEDIGCKTKHIRSYRGRERNESSANHKHNKASDKTDLTNSACSKTTEDEEPSPWHARWVDPAHSTDRYTHYKNIKQIGPSRQVEREDLPRPDHKEEIDKGISHLRGSSKLHESNNAHRDRGSSVEQNLLSWALRTEENGACHSVGKSVKEVDSYDGTSKRLERRQATEQAIVRGSQEVLQLHEQHDTSSYVKQSKTSCQVPHYQDKLELGSPEVAHSEGSLARSSSQQHPEKQLKQSSAQSPDGLFYSPKISTHQSCLHPFPPSTPVSMQSSAASLSTSAVSDEGQKPSKKRDIRSLLEPEYTDVQSIAAGDSGECLRATAAVTSVAMPLPVHDSKECTTANSSPKVNIKDSQSVPTRKLMNFILDRLQKKDRFGIFAEPVDPKEVPNYYDIIKGPMDFRTMRSRIDSGHYCSIELFQKDIFLICDNAMQYNGKGTVYFRHARLIKEVTERIFEDLKVSGLNMEMDEPGIKLRNGTSSRHSEKHDVCMNMGSPTDVRLEDELSGYLFGRKSQAIDENRRSTYVPLSSSPLGNDCLLTTISGESAHFIPTGYQIDYPYSKSLARFAADLGPSVWKIAAEKIRKVLPQGCPFGPGWIGERESNNVVTAPSNSKQPSVHSDKQIAKFFNQNGVVTSSDTVLPEIQSKSDIRRQGNAKENHGMSKEDEHQSVVQRSAALATDMVIPEVFGNPPTQKERAETAHQTSEESPVPVQPIPKLRSSENNSRPVDKASLQAEKNFLKTDHLSIATNSKTKFAGQVNLNHPVSAQSDDGTSMDDGVSNQNMFRERDPHESTKLSEPGMSSISIHVVNGVGPASETSSFQNGTFDPRLLLTDRKNSVKTNPRETEMDTDSPTQFGGRAPGQIGRHTIRNENSNVDLGSIVTSNGKEDATYHVNNGQISHRVFISPGQNMPVHQPLPVSGMEMMDVGISLDSLRFSPSHRAKGYAFDHNASICIQQNPGDGHHSYSSNKLLGSRDASAAEVALSAQTAPGSQEQSPWERSNQNISFQQPSLVSGMKMKDGGVSSNSLHSGSSCAAKSFMFQQNTSTPIQRTSSAGHSVNSSNLIDPHDANPAELGLTVQPTLSCQERLQGGWFKGAGDMREKEMSSTTTVVQKGFLPEKGFTLQQMEPRTGRISGHGLVTSLSHSFDQQNRKQNTSVGPPVPSFLPNLNSSNVSSVLDETPGWVSTQHAESTQVVGKGDFKLQNEVPRNSVKDNEANAVFSHLGLQTSVMQDSQVNGYTSQKQVPNMPHFLMPQFGSNNIQGLHLLYQQAQIPSQSNPRQLQLHTHSHLEGRKQPQSHLQHVQQHMSSSSLLPASQNVGQSDSEWSLLRQFQLQSSPGFVQAGIQPWQFATSQTAAKVSNHSFAGAPDLNVSLPLPKSSFDQSNGSEVQQPDLALQL</sequence>
<evidence type="ECO:0000313" key="5">
    <source>
        <dbReference type="EMBL" id="KAH7404576.1"/>
    </source>
</evidence>
<dbReference type="PANTHER" id="PTHR22881:SF27">
    <property type="entry name" value="BROMODOMAIN CONTAINING 7_9"/>
    <property type="match status" value="1"/>
</dbReference>
<dbReference type="OrthoDB" id="21449at2759"/>
<dbReference type="Gene3D" id="1.20.920.10">
    <property type="entry name" value="Bromodomain-like"/>
    <property type="match status" value="1"/>
</dbReference>
<feature type="compositionally biased region" description="Basic and acidic residues" evidence="3">
    <location>
        <begin position="860"/>
        <end position="883"/>
    </location>
</feature>
<dbReference type="InterPro" id="IPR036427">
    <property type="entry name" value="Bromodomain-like_sf"/>
</dbReference>
<keyword evidence="1 2" id="KW-0103">Bromodomain</keyword>
<gene>
    <name evidence="5" type="ORF">KP509_15G032800</name>
</gene>
<feature type="compositionally biased region" description="Polar residues" evidence="3">
    <location>
        <begin position="10"/>
        <end position="28"/>
    </location>
</feature>
<feature type="region of interest" description="Disordered" evidence="3">
    <location>
        <begin position="291"/>
        <end position="310"/>
    </location>
</feature>
<name>A0A8T2T3Y8_CERRI</name>
<feature type="region of interest" description="Disordered" evidence="3">
    <location>
        <begin position="1195"/>
        <end position="1214"/>
    </location>
</feature>
<feature type="region of interest" description="Disordered" evidence="3">
    <location>
        <begin position="429"/>
        <end position="515"/>
    </location>
</feature>
<feature type="compositionally biased region" description="Low complexity" evidence="3">
    <location>
        <begin position="485"/>
        <end position="499"/>
    </location>
</feature>
<dbReference type="CDD" id="cd04369">
    <property type="entry name" value="Bromodomain"/>
    <property type="match status" value="1"/>
</dbReference>
<keyword evidence="6" id="KW-1185">Reference proteome</keyword>
<dbReference type="Proteomes" id="UP000825935">
    <property type="component" value="Chromosome 15"/>
</dbReference>
<dbReference type="SUPFAM" id="SSF47370">
    <property type="entry name" value="Bromodomain"/>
    <property type="match status" value="1"/>
</dbReference>
<dbReference type="PRINTS" id="PR00503">
    <property type="entry name" value="BROMODOMAIN"/>
</dbReference>
<feature type="region of interest" description="Disordered" evidence="3">
    <location>
        <begin position="1489"/>
        <end position="1532"/>
    </location>
</feature>
<evidence type="ECO:0000256" key="2">
    <source>
        <dbReference type="PROSITE-ProRule" id="PRU00035"/>
    </source>
</evidence>
<dbReference type="PANTHER" id="PTHR22881">
    <property type="entry name" value="BROMODOMAIN CONTAINING PROTEIN"/>
    <property type="match status" value="1"/>
</dbReference>
<accession>A0A8T2T3Y8</accession>
<feature type="compositionally biased region" description="Polar residues" evidence="3">
    <location>
        <begin position="1594"/>
        <end position="1604"/>
    </location>
</feature>
<dbReference type="InterPro" id="IPR001487">
    <property type="entry name" value="Bromodomain"/>
</dbReference>
<feature type="compositionally biased region" description="Basic and acidic residues" evidence="3">
    <location>
        <begin position="1049"/>
        <end position="1061"/>
    </location>
</feature>
<dbReference type="SMART" id="SM00297">
    <property type="entry name" value="BROMO"/>
    <property type="match status" value="1"/>
</dbReference>
<evidence type="ECO:0000259" key="4">
    <source>
        <dbReference type="PROSITE" id="PS50014"/>
    </source>
</evidence>
<dbReference type="InterPro" id="IPR018359">
    <property type="entry name" value="Bromodomain_CS"/>
</dbReference>
<feature type="region of interest" description="Disordered" evidence="3">
    <location>
        <begin position="1049"/>
        <end position="1086"/>
    </location>
</feature>
<dbReference type="InterPro" id="IPR051831">
    <property type="entry name" value="Bromodomain_contain_prot"/>
</dbReference>
<comment type="caution">
    <text evidence="5">The sequence shown here is derived from an EMBL/GenBank/DDBJ whole genome shotgun (WGS) entry which is preliminary data.</text>
</comment>
<dbReference type="EMBL" id="CM035420">
    <property type="protein sequence ID" value="KAH7404576.1"/>
    <property type="molecule type" value="Genomic_DNA"/>
</dbReference>
<feature type="domain" description="Bromo" evidence="4">
    <location>
        <begin position="586"/>
        <end position="656"/>
    </location>
</feature>
<feature type="region of interest" description="Disordered" evidence="3">
    <location>
        <begin position="129"/>
        <end position="161"/>
    </location>
</feature>
<evidence type="ECO:0000256" key="3">
    <source>
        <dbReference type="SAM" id="MobiDB-lite"/>
    </source>
</evidence>
<feature type="region of interest" description="Disordered" evidence="3">
    <location>
        <begin position="858"/>
        <end position="884"/>
    </location>
</feature>
<feature type="region of interest" description="Disordered" evidence="3">
    <location>
        <begin position="1590"/>
        <end position="1612"/>
    </location>
</feature>
<feature type="compositionally biased region" description="Polar residues" evidence="3">
    <location>
        <begin position="1509"/>
        <end position="1532"/>
    </location>
</feature>
<feature type="compositionally biased region" description="Low complexity" evidence="3">
    <location>
        <begin position="131"/>
        <end position="152"/>
    </location>
</feature>
<reference evidence="5" key="1">
    <citation type="submission" date="2021-08" db="EMBL/GenBank/DDBJ databases">
        <title>WGS assembly of Ceratopteris richardii.</title>
        <authorList>
            <person name="Marchant D.B."/>
            <person name="Chen G."/>
            <person name="Jenkins J."/>
            <person name="Shu S."/>
            <person name="Leebens-Mack J."/>
            <person name="Grimwood J."/>
            <person name="Schmutz J."/>
            <person name="Soltis P."/>
            <person name="Soltis D."/>
            <person name="Chen Z.-H."/>
        </authorList>
    </citation>
    <scope>NUCLEOTIDE SEQUENCE</scope>
    <source>
        <strain evidence="5">Whitten #5841</strain>
        <tissue evidence="5">Leaf</tissue>
    </source>
</reference>
<feature type="compositionally biased region" description="Basic and acidic residues" evidence="3">
    <location>
        <begin position="299"/>
        <end position="310"/>
    </location>
</feature>
<feature type="compositionally biased region" description="Polar residues" evidence="3">
    <location>
        <begin position="1489"/>
        <end position="1499"/>
    </location>
</feature>
<evidence type="ECO:0000256" key="1">
    <source>
        <dbReference type="ARBA" id="ARBA00023117"/>
    </source>
</evidence>
<feature type="region of interest" description="Disordered" evidence="3">
    <location>
        <begin position="899"/>
        <end position="942"/>
    </location>
</feature>
<feature type="region of interest" description="Disordered" evidence="3">
    <location>
        <begin position="1"/>
        <end position="52"/>
    </location>
</feature>
<proteinExistence type="predicted"/>
<evidence type="ECO:0000313" key="6">
    <source>
        <dbReference type="Proteomes" id="UP000825935"/>
    </source>
</evidence>
<protein>
    <recommendedName>
        <fullName evidence="4">Bromo domain-containing protein</fullName>
    </recommendedName>
</protein>
<dbReference type="Pfam" id="PF00439">
    <property type="entry name" value="Bromodomain"/>
    <property type="match status" value="1"/>
</dbReference>